<dbReference type="OrthoDB" id="3246647at2"/>
<feature type="transmembrane region" description="Helical" evidence="6">
    <location>
        <begin position="391"/>
        <end position="414"/>
    </location>
</feature>
<dbReference type="PANTHER" id="PTHR30250">
    <property type="entry name" value="PST FAMILY PREDICTED COLANIC ACID TRANSPORTER"/>
    <property type="match status" value="1"/>
</dbReference>
<comment type="subcellular location">
    <subcellularLocation>
        <location evidence="1">Cell membrane</location>
        <topology evidence="1">Multi-pass membrane protein</topology>
    </subcellularLocation>
</comment>
<evidence type="ECO:0000313" key="8">
    <source>
        <dbReference type="Proteomes" id="UP000186890"/>
    </source>
</evidence>
<proteinExistence type="predicted"/>
<dbReference type="PANTHER" id="PTHR30250:SF11">
    <property type="entry name" value="O-ANTIGEN TRANSPORTER-RELATED"/>
    <property type="match status" value="1"/>
</dbReference>
<feature type="transmembrane region" description="Helical" evidence="6">
    <location>
        <begin position="105"/>
        <end position="121"/>
    </location>
</feature>
<evidence type="ECO:0000256" key="6">
    <source>
        <dbReference type="SAM" id="Phobius"/>
    </source>
</evidence>
<evidence type="ECO:0000313" key="7">
    <source>
        <dbReference type="EMBL" id="OLF49019.1"/>
    </source>
</evidence>
<dbReference type="InterPro" id="IPR050833">
    <property type="entry name" value="Poly_Biosynth_Transport"/>
</dbReference>
<evidence type="ECO:0000256" key="1">
    <source>
        <dbReference type="ARBA" id="ARBA00004651"/>
    </source>
</evidence>
<evidence type="ECO:0000256" key="2">
    <source>
        <dbReference type="ARBA" id="ARBA00022475"/>
    </source>
</evidence>
<accession>A0A1Q8EB34</accession>
<keyword evidence="8" id="KW-1185">Reference proteome</keyword>
<dbReference type="EMBL" id="MSJM01000001">
    <property type="protein sequence ID" value="OLF49019.1"/>
    <property type="molecule type" value="Genomic_DNA"/>
</dbReference>
<keyword evidence="3 6" id="KW-0812">Transmembrane</keyword>
<feature type="transmembrane region" description="Helical" evidence="6">
    <location>
        <begin position="297"/>
        <end position="316"/>
    </location>
</feature>
<evidence type="ECO:0000256" key="5">
    <source>
        <dbReference type="ARBA" id="ARBA00023136"/>
    </source>
</evidence>
<evidence type="ECO:0000256" key="3">
    <source>
        <dbReference type="ARBA" id="ARBA00022692"/>
    </source>
</evidence>
<dbReference type="GO" id="GO:0005886">
    <property type="term" value="C:plasma membrane"/>
    <property type="evidence" value="ECO:0007669"/>
    <property type="project" value="UniProtKB-SubCell"/>
</dbReference>
<comment type="caution">
    <text evidence="7">The sequence shown here is derived from an EMBL/GenBank/DDBJ whole genome shotgun (WGS) entry which is preliminary data.</text>
</comment>
<sequence>MRSNPTDKSIYIWNLLGNLAAAGVSVLYLLLVTRLTSDQVADQFSLAISIGNLWVIIGLFQVRNYQGTDISQHYSFTSYFFSRLWTIGIMLGTIIPYLYIIHYDMSVFPLSILLFIILYRASDALSDVFQGLFQQNGRLDIAGKSMFFRYILSVLIVWVGLLQTKSLLVSLVALAVFNILFILYYDYRYSKCFVEIDWQCLGDKTYRQQSLQILKQCFSLFFYGFLLNQIFNEPRLVIADGLRLGILEDGLQRDYSILFMPVFFMSLCVLVIRPLITQIAVFWQERNMEQFDKIVKKILLVLSGIGLLVIGLTFLIGPEVMTLIFGVDLHSYRFTLTILVFSGFLYALSVVFENILIIFRKHSRLFLVYILMFVCSKWLTFSQVMEKGLLGAAMSFMMTMMIYVIGTYVIFYYFKKKGEKNGDGLG</sequence>
<feature type="transmembrane region" description="Helical" evidence="6">
    <location>
        <begin position="167"/>
        <end position="185"/>
    </location>
</feature>
<feature type="transmembrane region" description="Helical" evidence="6">
    <location>
        <begin position="43"/>
        <end position="60"/>
    </location>
</feature>
<dbReference type="AlphaFoldDB" id="A0A1Q8EB34"/>
<reference evidence="8" key="1">
    <citation type="submission" date="2016-12" db="EMBL/GenBank/DDBJ databases">
        <authorList>
            <person name="Gulvik C.A."/>
        </authorList>
    </citation>
    <scope>NUCLEOTIDE SEQUENCE [LARGE SCALE GENOMIC DNA]</scope>
    <source>
        <strain evidence="8">NED12-00049-6B</strain>
    </source>
</reference>
<keyword evidence="5 6" id="KW-0472">Membrane</keyword>
<keyword evidence="2" id="KW-1003">Cell membrane</keyword>
<gene>
    <name evidence="7" type="ORF">BU202_00345</name>
</gene>
<feature type="transmembrane region" description="Helical" evidence="6">
    <location>
        <begin position="80"/>
        <end position="99"/>
    </location>
</feature>
<feature type="transmembrane region" description="Helical" evidence="6">
    <location>
        <begin position="336"/>
        <end position="359"/>
    </location>
</feature>
<feature type="transmembrane region" description="Helical" evidence="6">
    <location>
        <begin position="12"/>
        <end position="31"/>
    </location>
</feature>
<feature type="transmembrane region" description="Helical" evidence="6">
    <location>
        <begin position="366"/>
        <end position="385"/>
    </location>
</feature>
<protein>
    <submittedName>
        <fullName evidence="7">Polysaccharide biosynthesis protein</fullName>
    </submittedName>
</protein>
<evidence type="ECO:0000256" key="4">
    <source>
        <dbReference type="ARBA" id="ARBA00022989"/>
    </source>
</evidence>
<feature type="transmembrane region" description="Helical" evidence="6">
    <location>
        <begin position="255"/>
        <end position="276"/>
    </location>
</feature>
<name>A0A1Q8EB34_9STRE</name>
<keyword evidence="4 6" id="KW-1133">Transmembrane helix</keyword>
<feature type="transmembrane region" description="Helical" evidence="6">
    <location>
        <begin position="141"/>
        <end position="161"/>
    </location>
</feature>
<organism evidence="7 8">
    <name type="scientific">Streptococcus cuniculi</name>
    <dbReference type="NCBI Taxonomy" id="1432788"/>
    <lineage>
        <taxon>Bacteria</taxon>
        <taxon>Bacillati</taxon>
        <taxon>Bacillota</taxon>
        <taxon>Bacilli</taxon>
        <taxon>Lactobacillales</taxon>
        <taxon>Streptococcaceae</taxon>
        <taxon>Streptococcus</taxon>
    </lineage>
</organism>
<dbReference type="Proteomes" id="UP000186890">
    <property type="component" value="Unassembled WGS sequence"/>
</dbReference>